<dbReference type="RefSeq" id="XP_040642910.1">
    <property type="nucleotide sequence ID" value="XM_040779572.1"/>
</dbReference>
<dbReference type="OrthoDB" id="4225570at2759"/>
<dbReference type="Proteomes" id="UP000019804">
    <property type="component" value="Unassembled WGS sequence"/>
</dbReference>
<feature type="compositionally biased region" description="Basic and acidic residues" evidence="1">
    <location>
        <begin position="188"/>
        <end position="214"/>
    </location>
</feature>
<protein>
    <submittedName>
        <fullName evidence="2">Uncharacterized protein</fullName>
    </submittedName>
</protein>
<sequence length="363" mass="40812">MENTPTSSSRPWDPTAPSLLWAHEIRRENIRLLNQLTTTQSDLSKTIHALSILQQTVSALERTVQDLRARENNNTHSEAKVEAEADAREALGRRVTELEGGIDARFAELERAVEGVKGENKRLEGLVDGVKDGWGEALESAVGMQVGMVMSDMRDMMRVDVGRVVDEAVGREMEGLQCGADTTMVDTSNKDMDIVPDSMPRERRVSSPKQDHDTSLQTLSQSTLGSSNFSDARDQQPAHSRDGQKNELDPDEDDYRMIKQDGRSLSEYFSLTTAGRGQLPPRKREGRIVEAFVVGLDDGDVRGRLEERLDEEGWLWGVLETAVQRIVKEHERSQQQMDKPVKKSKKRRCISIVPVDEEDLLYN</sequence>
<accession>A0A017SQH9</accession>
<keyword evidence="3" id="KW-1185">Reference proteome</keyword>
<gene>
    <name evidence="2" type="ORF">EURHEDRAFT_383375</name>
</gene>
<dbReference type="HOGENOM" id="CLU_760707_0_0_1"/>
<evidence type="ECO:0000313" key="3">
    <source>
        <dbReference type="Proteomes" id="UP000019804"/>
    </source>
</evidence>
<proteinExistence type="predicted"/>
<feature type="compositionally biased region" description="Basic and acidic residues" evidence="1">
    <location>
        <begin position="231"/>
        <end position="248"/>
    </location>
</feature>
<name>A0A017SQH9_ASPRC</name>
<feature type="compositionally biased region" description="Low complexity" evidence="1">
    <location>
        <begin position="215"/>
        <end position="227"/>
    </location>
</feature>
<evidence type="ECO:0000313" key="2">
    <source>
        <dbReference type="EMBL" id="EYE99222.1"/>
    </source>
</evidence>
<dbReference type="GeneID" id="63694696"/>
<dbReference type="AlphaFoldDB" id="A0A017SQH9"/>
<feature type="region of interest" description="Disordered" evidence="1">
    <location>
        <begin position="175"/>
        <end position="254"/>
    </location>
</feature>
<organism evidence="2 3">
    <name type="scientific">Aspergillus ruber (strain CBS 135680)</name>
    <dbReference type="NCBI Taxonomy" id="1388766"/>
    <lineage>
        <taxon>Eukaryota</taxon>
        <taxon>Fungi</taxon>
        <taxon>Dikarya</taxon>
        <taxon>Ascomycota</taxon>
        <taxon>Pezizomycotina</taxon>
        <taxon>Eurotiomycetes</taxon>
        <taxon>Eurotiomycetidae</taxon>
        <taxon>Eurotiales</taxon>
        <taxon>Aspergillaceae</taxon>
        <taxon>Aspergillus</taxon>
        <taxon>Aspergillus subgen. Aspergillus</taxon>
    </lineage>
</organism>
<dbReference type="EMBL" id="KK088412">
    <property type="protein sequence ID" value="EYE99222.1"/>
    <property type="molecule type" value="Genomic_DNA"/>
</dbReference>
<evidence type="ECO:0000256" key="1">
    <source>
        <dbReference type="SAM" id="MobiDB-lite"/>
    </source>
</evidence>
<reference evidence="3" key="1">
    <citation type="journal article" date="2014" name="Nat. Commun.">
        <title>Genomic adaptations of the halophilic Dead Sea filamentous fungus Eurotium rubrum.</title>
        <authorList>
            <person name="Kis-Papo T."/>
            <person name="Weig A.R."/>
            <person name="Riley R."/>
            <person name="Persoh D."/>
            <person name="Salamov A."/>
            <person name="Sun H."/>
            <person name="Lipzen A."/>
            <person name="Wasser S.P."/>
            <person name="Rambold G."/>
            <person name="Grigoriev I.V."/>
            <person name="Nevo E."/>
        </authorList>
    </citation>
    <scope>NUCLEOTIDE SEQUENCE [LARGE SCALE GENOMIC DNA]</scope>
    <source>
        <strain evidence="3">CBS 135680</strain>
    </source>
</reference>